<proteinExistence type="inferred from homology"/>
<dbReference type="PANTHER" id="PTHR30217:SF6">
    <property type="entry name" value="TRNA HYDROXYLATION PROTEIN P"/>
    <property type="match status" value="1"/>
</dbReference>
<dbReference type="Gene3D" id="2.40.30.10">
    <property type="entry name" value="Translation factors"/>
    <property type="match status" value="1"/>
</dbReference>
<organism evidence="4 5">
    <name type="scientific">Raoultibacter timonensis</name>
    <dbReference type="NCBI Taxonomy" id="1907662"/>
    <lineage>
        <taxon>Bacteria</taxon>
        <taxon>Bacillati</taxon>
        <taxon>Actinomycetota</taxon>
        <taxon>Coriobacteriia</taxon>
        <taxon>Eggerthellales</taxon>
        <taxon>Eggerthellaceae</taxon>
        <taxon>Raoultibacter</taxon>
    </lineage>
</organism>
<evidence type="ECO:0000256" key="2">
    <source>
        <dbReference type="ARBA" id="ARBA00022801"/>
    </source>
</evidence>
<comment type="similarity">
    <text evidence="3">Belongs to the peptidase U32 family.</text>
</comment>
<dbReference type="EMBL" id="AP025564">
    <property type="protein sequence ID" value="BDE95635.1"/>
    <property type="molecule type" value="Genomic_DNA"/>
</dbReference>
<dbReference type="InterPro" id="IPR001539">
    <property type="entry name" value="Peptidase_U32"/>
</dbReference>
<evidence type="ECO:0000256" key="3">
    <source>
        <dbReference type="ARBA" id="ARBA00038374"/>
    </source>
</evidence>
<evidence type="ECO:0000313" key="4">
    <source>
        <dbReference type="EMBL" id="BDE95635.1"/>
    </source>
</evidence>
<dbReference type="Pfam" id="PF01136">
    <property type="entry name" value="Peptidase_U32"/>
    <property type="match status" value="1"/>
</dbReference>
<keyword evidence="2" id="KW-0378">Hydrolase</keyword>
<gene>
    <name evidence="4" type="ORF">CE91St30_09680</name>
</gene>
<evidence type="ECO:0000313" key="5">
    <source>
        <dbReference type="Proteomes" id="UP001320544"/>
    </source>
</evidence>
<name>A0ABM7WHA0_9ACTN</name>
<protein>
    <submittedName>
        <fullName evidence="4">Peptidase U32</fullName>
    </submittedName>
</protein>
<keyword evidence="1" id="KW-0645">Protease</keyword>
<sequence>MPSSRKKPELLAPAGGIDQLEYAIHFGADAVYLACDRFGLRQRAANFALAAVPDAVALAHAAGVKVYVTLNAAMTADDIAALPAYLEALAESGVDAFIVSDLGAVRLAQRYAPGVAIHISTQASCMNAEAATLWHELGAKRIVCAREMSVDDIAAMRSAVPDELEIEAFVHGAMCMAVSGRCLISDHLNSRSANKGHCTQPCRWAYSLVEETRPDERFPIEEDEGGSFILSSKDLNMLHHLDDLAEAGVDSVKIEGRVKKAYYVATVVNAYRQVLDGADPATFDRDLEAVSHRPYSTGFFYGPAEQAPYGPEYAQTHALAGTVESCTEREDGLFDVRIDLRNRFFEGDELEVLSPARPVRTLVAADVRHVVAAFASVAQTGFESFRSDASPEAAAEIAEPVSVADRATDRYVIASPFPLQSKDILRVRK</sequence>
<dbReference type="Proteomes" id="UP001320544">
    <property type="component" value="Chromosome"/>
</dbReference>
<keyword evidence="5" id="KW-1185">Reference proteome</keyword>
<dbReference type="PROSITE" id="PS01276">
    <property type="entry name" value="PEPTIDASE_U32"/>
    <property type="match status" value="1"/>
</dbReference>
<dbReference type="PANTHER" id="PTHR30217">
    <property type="entry name" value="PEPTIDASE U32 FAMILY"/>
    <property type="match status" value="1"/>
</dbReference>
<dbReference type="InterPro" id="IPR051454">
    <property type="entry name" value="RNA/ubiquinone_mod_enzymes"/>
</dbReference>
<accession>A0ABM7WHA0</accession>
<evidence type="ECO:0000256" key="1">
    <source>
        <dbReference type="ARBA" id="ARBA00022670"/>
    </source>
</evidence>
<dbReference type="RefSeq" id="WP_244411954.1">
    <property type="nucleotide sequence ID" value="NZ_AP025564.1"/>
</dbReference>
<reference evidence="4 5" key="1">
    <citation type="submission" date="2022-01" db="EMBL/GenBank/DDBJ databases">
        <title>Novel bile acid biosynthetic pathways are enriched in the microbiome of centenarians.</title>
        <authorList>
            <person name="Sato Y."/>
            <person name="Atarashi K."/>
            <person name="Plichta R.D."/>
            <person name="Arai Y."/>
            <person name="Sasajima S."/>
            <person name="Kearney M.S."/>
            <person name="Suda W."/>
            <person name="Takeshita K."/>
            <person name="Sasaki T."/>
            <person name="Okamoto S."/>
            <person name="Skelly N.A."/>
            <person name="Okamura Y."/>
            <person name="Vlamakis H."/>
            <person name="Li Y."/>
            <person name="Tanoue T."/>
            <person name="Takei H."/>
            <person name="Nittono H."/>
            <person name="Narushima S."/>
            <person name="Irie J."/>
            <person name="Itoh H."/>
            <person name="Moriya K."/>
            <person name="Sugiura Y."/>
            <person name="Suematsu M."/>
            <person name="Moritoki N."/>
            <person name="Shibata S."/>
            <person name="Littman R.D."/>
            <person name="Fischbach A.M."/>
            <person name="Uwamino Y."/>
            <person name="Inoue T."/>
            <person name="Honda A."/>
            <person name="Hattori M."/>
            <person name="Murai T."/>
            <person name="Xavier J.R."/>
            <person name="Hirose N."/>
            <person name="Honda K."/>
        </authorList>
    </citation>
    <scope>NUCLEOTIDE SEQUENCE [LARGE SCALE GENOMIC DNA]</scope>
    <source>
        <strain evidence="4 5">CE91-St30</strain>
    </source>
</reference>